<evidence type="ECO:0000313" key="5">
    <source>
        <dbReference type="Proteomes" id="UP000828251"/>
    </source>
</evidence>
<reference evidence="4 5" key="1">
    <citation type="journal article" date="2021" name="Plant Biotechnol. J.">
        <title>Multi-omics assisted identification of the key and species-specific regulatory components of drought-tolerant mechanisms in Gossypium stocksii.</title>
        <authorList>
            <person name="Yu D."/>
            <person name="Ke L."/>
            <person name="Zhang D."/>
            <person name="Wu Y."/>
            <person name="Sun Y."/>
            <person name="Mei J."/>
            <person name="Sun J."/>
            <person name="Sun Y."/>
        </authorList>
    </citation>
    <scope>NUCLEOTIDE SEQUENCE [LARGE SCALE GENOMIC DNA]</scope>
    <source>
        <strain evidence="5">cv. E1</strain>
        <tissue evidence="4">Leaf</tissue>
    </source>
</reference>
<keyword evidence="2" id="KW-0808">Transferase</keyword>
<dbReference type="OrthoDB" id="1932220at2759"/>
<dbReference type="PANTHER" id="PTHR31623">
    <property type="entry name" value="F21J9.9"/>
    <property type="match status" value="1"/>
</dbReference>
<proteinExistence type="inferred from homology"/>
<evidence type="ECO:0000256" key="2">
    <source>
        <dbReference type="ARBA" id="ARBA00022679"/>
    </source>
</evidence>
<accession>A0A9D3ZHP4</accession>
<evidence type="ECO:0000256" key="3">
    <source>
        <dbReference type="ARBA" id="ARBA00023315"/>
    </source>
</evidence>
<comment type="caution">
    <text evidence="4">The sequence shown here is derived from an EMBL/GenBank/DDBJ whole genome shotgun (WGS) entry which is preliminary data.</text>
</comment>
<evidence type="ECO:0000313" key="4">
    <source>
        <dbReference type="EMBL" id="KAH1037976.1"/>
    </source>
</evidence>
<dbReference type="GO" id="GO:0016746">
    <property type="term" value="F:acyltransferase activity"/>
    <property type="evidence" value="ECO:0007669"/>
    <property type="project" value="UniProtKB-KW"/>
</dbReference>
<dbReference type="Gene3D" id="3.30.559.10">
    <property type="entry name" value="Chloramphenicol acetyltransferase-like domain"/>
    <property type="match status" value="1"/>
</dbReference>
<evidence type="ECO:0000256" key="1">
    <source>
        <dbReference type="ARBA" id="ARBA00009861"/>
    </source>
</evidence>
<dbReference type="PANTHER" id="PTHR31623:SF20">
    <property type="entry name" value="VINORINE SYNTHASE-LIKE"/>
    <property type="match status" value="1"/>
</dbReference>
<dbReference type="InterPro" id="IPR023213">
    <property type="entry name" value="CAT-like_dom_sf"/>
</dbReference>
<protein>
    <submittedName>
        <fullName evidence="4">Uncharacterized protein</fullName>
    </submittedName>
</protein>
<dbReference type="Pfam" id="PF02458">
    <property type="entry name" value="Transferase"/>
    <property type="match status" value="1"/>
</dbReference>
<comment type="similarity">
    <text evidence="1">Belongs to the plant acyltransferase family.</text>
</comment>
<dbReference type="EMBL" id="JAIQCV010000012">
    <property type="protein sequence ID" value="KAH1037976.1"/>
    <property type="molecule type" value="Genomic_DNA"/>
</dbReference>
<keyword evidence="3" id="KW-0012">Acyltransferase</keyword>
<dbReference type="AlphaFoldDB" id="A0A9D3ZHP4"/>
<keyword evidence="5" id="KW-1185">Reference proteome</keyword>
<name>A0A9D3ZHP4_9ROSI</name>
<organism evidence="4 5">
    <name type="scientific">Gossypium stocksii</name>
    <dbReference type="NCBI Taxonomy" id="47602"/>
    <lineage>
        <taxon>Eukaryota</taxon>
        <taxon>Viridiplantae</taxon>
        <taxon>Streptophyta</taxon>
        <taxon>Embryophyta</taxon>
        <taxon>Tracheophyta</taxon>
        <taxon>Spermatophyta</taxon>
        <taxon>Magnoliopsida</taxon>
        <taxon>eudicotyledons</taxon>
        <taxon>Gunneridae</taxon>
        <taxon>Pentapetalae</taxon>
        <taxon>rosids</taxon>
        <taxon>malvids</taxon>
        <taxon>Malvales</taxon>
        <taxon>Malvaceae</taxon>
        <taxon>Malvoideae</taxon>
        <taxon>Gossypium</taxon>
    </lineage>
</organism>
<dbReference type="Proteomes" id="UP000828251">
    <property type="component" value="Unassembled WGS sequence"/>
</dbReference>
<gene>
    <name evidence="4" type="ORF">J1N35_039719</name>
</gene>
<sequence>MMKFEAQILSKEIIKPSSPEIHNKEPFKLCVFDQLTPTTYVPIIVFYAQSVTNTTNILTQLKKSLSETLNIVYPFSGRTFSNMFIHDSTPVFRLYRLESVVDYPSFSGIINLRP</sequence>